<name>A0A165KN29_9APHY</name>
<evidence type="ECO:0000313" key="2">
    <source>
        <dbReference type="Proteomes" id="UP000076727"/>
    </source>
</evidence>
<organism evidence="1 2">
    <name type="scientific">Daedalea quercina L-15889</name>
    <dbReference type="NCBI Taxonomy" id="1314783"/>
    <lineage>
        <taxon>Eukaryota</taxon>
        <taxon>Fungi</taxon>
        <taxon>Dikarya</taxon>
        <taxon>Basidiomycota</taxon>
        <taxon>Agaricomycotina</taxon>
        <taxon>Agaricomycetes</taxon>
        <taxon>Polyporales</taxon>
        <taxon>Fomitopsis</taxon>
    </lineage>
</organism>
<sequence>MVILTTNLSLLHRLVHRTLFTLLCGYIALRMRRMSAPPRHEVSFVSAITCSYPSPPNFTTSAQDSIRHVQDGTGRFAHVLAVVALPGPEPDLRSVIIDHPARDLAEGAHVRRRVDVEVPPVVRALGSASVHPVRARDCIPARVRVSHDGVATVDLRRVRVPGQALPIGGGICTGLIVNESAGAAAMSTLAPNSEYHLRRTST</sequence>
<keyword evidence="2" id="KW-1185">Reference proteome</keyword>
<proteinExistence type="predicted"/>
<dbReference type="Proteomes" id="UP000076727">
    <property type="component" value="Unassembled WGS sequence"/>
</dbReference>
<dbReference type="EMBL" id="KV429194">
    <property type="protein sequence ID" value="KZT63347.1"/>
    <property type="molecule type" value="Genomic_DNA"/>
</dbReference>
<evidence type="ECO:0000313" key="1">
    <source>
        <dbReference type="EMBL" id="KZT63347.1"/>
    </source>
</evidence>
<reference evidence="1 2" key="1">
    <citation type="journal article" date="2016" name="Mol. Biol. Evol.">
        <title>Comparative Genomics of Early-Diverging Mushroom-Forming Fungi Provides Insights into the Origins of Lignocellulose Decay Capabilities.</title>
        <authorList>
            <person name="Nagy L.G."/>
            <person name="Riley R."/>
            <person name="Tritt A."/>
            <person name="Adam C."/>
            <person name="Daum C."/>
            <person name="Floudas D."/>
            <person name="Sun H."/>
            <person name="Yadav J.S."/>
            <person name="Pangilinan J."/>
            <person name="Larsson K.H."/>
            <person name="Matsuura K."/>
            <person name="Barry K."/>
            <person name="Labutti K."/>
            <person name="Kuo R."/>
            <person name="Ohm R.A."/>
            <person name="Bhattacharya S.S."/>
            <person name="Shirouzu T."/>
            <person name="Yoshinaga Y."/>
            <person name="Martin F.M."/>
            <person name="Grigoriev I.V."/>
            <person name="Hibbett D.S."/>
        </authorList>
    </citation>
    <scope>NUCLEOTIDE SEQUENCE [LARGE SCALE GENOMIC DNA]</scope>
    <source>
        <strain evidence="1 2">L-15889</strain>
    </source>
</reference>
<dbReference type="AlphaFoldDB" id="A0A165KN29"/>
<gene>
    <name evidence="1" type="ORF">DAEQUDRAFT_147551</name>
</gene>
<protein>
    <submittedName>
        <fullName evidence="1">Uncharacterized protein</fullName>
    </submittedName>
</protein>
<accession>A0A165KN29</accession>